<accession>A0AAV1K2D1</accession>
<dbReference type="Proteomes" id="UP001497472">
    <property type="component" value="Unassembled WGS sequence"/>
</dbReference>
<reference evidence="2 3" key="1">
    <citation type="submission" date="2023-11" db="EMBL/GenBank/DDBJ databases">
        <authorList>
            <person name="Okamura Y."/>
        </authorList>
    </citation>
    <scope>NUCLEOTIDE SEQUENCE [LARGE SCALE GENOMIC DNA]</scope>
</reference>
<gene>
    <name evidence="2" type="ORF">LNINA_LOCUS13663</name>
</gene>
<name>A0AAV1K2D1_9NEOP</name>
<evidence type="ECO:0000313" key="3">
    <source>
        <dbReference type="Proteomes" id="UP001497472"/>
    </source>
</evidence>
<keyword evidence="3" id="KW-1185">Reference proteome</keyword>
<organism evidence="2 3">
    <name type="scientific">Leptosia nina</name>
    <dbReference type="NCBI Taxonomy" id="320188"/>
    <lineage>
        <taxon>Eukaryota</taxon>
        <taxon>Metazoa</taxon>
        <taxon>Ecdysozoa</taxon>
        <taxon>Arthropoda</taxon>
        <taxon>Hexapoda</taxon>
        <taxon>Insecta</taxon>
        <taxon>Pterygota</taxon>
        <taxon>Neoptera</taxon>
        <taxon>Endopterygota</taxon>
        <taxon>Lepidoptera</taxon>
        <taxon>Glossata</taxon>
        <taxon>Ditrysia</taxon>
        <taxon>Papilionoidea</taxon>
        <taxon>Pieridae</taxon>
        <taxon>Pierinae</taxon>
        <taxon>Leptosia</taxon>
    </lineage>
</organism>
<comment type="caution">
    <text evidence="2">The sequence shown here is derived from an EMBL/GenBank/DDBJ whole genome shotgun (WGS) entry which is preliminary data.</text>
</comment>
<evidence type="ECO:0000313" key="2">
    <source>
        <dbReference type="EMBL" id="CAK1554798.1"/>
    </source>
</evidence>
<protein>
    <submittedName>
        <fullName evidence="2">Uncharacterized protein</fullName>
    </submittedName>
</protein>
<feature type="region of interest" description="Disordered" evidence="1">
    <location>
        <begin position="1"/>
        <end position="27"/>
    </location>
</feature>
<proteinExistence type="predicted"/>
<dbReference type="AlphaFoldDB" id="A0AAV1K2D1"/>
<dbReference type="EMBL" id="CAVLEF010000279">
    <property type="protein sequence ID" value="CAK1554798.1"/>
    <property type="molecule type" value="Genomic_DNA"/>
</dbReference>
<evidence type="ECO:0000256" key="1">
    <source>
        <dbReference type="SAM" id="MobiDB-lite"/>
    </source>
</evidence>
<sequence>MWLSTFPSSGEFAQGGTRKKRGAPLSLWGAEGRPTALHTYNGRMFTADEARTRLSSTFYRIRVVDRTYRAATCVLKLNVVVAALDDAGRVRAGGVLGGWEGGSWPRGR</sequence>